<name>A0AA41U0C6_9ACTN</name>
<dbReference type="AlphaFoldDB" id="A0AA41U0C6"/>
<gene>
    <name evidence="1" type="ORF">LZ495_13725</name>
</gene>
<reference evidence="1" key="1">
    <citation type="submission" date="2022-01" db="EMBL/GenBank/DDBJ databases">
        <title>Genome-Based Taxonomic Classification of the Phylum Actinobacteria.</title>
        <authorList>
            <person name="Gao Y."/>
        </authorList>
    </citation>
    <scope>NUCLEOTIDE SEQUENCE</scope>
    <source>
        <strain evidence="1">KLBMP 8922</strain>
    </source>
</reference>
<dbReference type="RefSeq" id="WP_235052433.1">
    <property type="nucleotide sequence ID" value="NZ_JAKFHA010000006.1"/>
</dbReference>
<dbReference type="EMBL" id="JAKFHA010000006">
    <property type="protein sequence ID" value="MCF2528270.1"/>
    <property type="molecule type" value="Genomic_DNA"/>
</dbReference>
<accession>A0AA41U0C6</accession>
<keyword evidence="2" id="KW-1185">Reference proteome</keyword>
<evidence type="ECO:0000313" key="1">
    <source>
        <dbReference type="EMBL" id="MCF2528270.1"/>
    </source>
</evidence>
<evidence type="ECO:0000313" key="2">
    <source>
        <dbReference type="Proteomes" id="UP001165378"/>
    </source>
</evidence>
<organism evidence="1 2">
    <name type="scientific">Yinghuangia soli</name>
    <dbReference type="NCBI Taxonomy" id="2908204"/>
    <lineage>
        <taxon>Bacteria</taxon>
        <taxon>Bacillati</taxon>
        <taxon>Actinomycetota</taxon>
        <taxon>Actinomycetes</taxon>
        <taxon>Kitasatosporales</taxon>
        <taxon>Streptomycetaceae</taxon>
        <taxon>Yinghuangia</taxon>
    </lineage>
</organism>
<sequence length="872" mass="93474">MDASESHAGVIAAVSLCDAAWVPGIAGRLRVPLLRALQAAEHVPPALVDQVLASGDVEAQEALAQRASAVVTPELAVGLASLGRPELAVRLYLAEYPFGFHDGEYDRRSGEPPLDVHARAAARAFAARSRVPLALRVRSAVLAAADPGDPRWREPGGLVPRVSESPADARIIPALRGPFPELIAHALKCLAEDLPQPVLLDSLRRLLETGGEDEFDGFVRSAEQRGRGGLGHLAGRWREAALAAPVVDDDTFSAHMLLLGLRHLDVRPHRTEQYDDDSDEYWNRDYASHAHSAFASAPDALPIDLILGEHARRPFTGGALAALTRHTDCPADLSAEAYRAEPYRVLAAAPRVPLDWIVGYKAAGSWDHVWQRVLSSGLAEGRYDIAEVLASVAPATGVFPALPLAVPEVRAAVRGLAAQLGPDTAAWTAVLEGTACCRGTPAEMVDPATAGKVPDPRGRIMFGHDESRANPAEAAFRILFLCAAPDLQAALVPWLPPRALQLLCMPGGAQGALRAAVFAAHGRTAALASATVGVDWPSEEIAALLDRDDPGINSRLYARAPLTREQRVRITSGTDRHGRPRAVTVLEAVASWDDAPPRDELPDRLWAARQSGHPLILRHLARHRDPPYAGTGLEMLVRLWEHGGPQDVAEVIEASGRPPRRHGQVRDGTWWPEEAARRALRTEPSAGLGAEPHPGLAQLRAEAALASRPERLIAEIRARGADALTSDLPWTEIVRAQAERPFDEHHIRGLLEAPGCPREFHRAVLSRSAARTGFVGEWAELGLAAGTITVLDVAEACTPASVAVDAIAHHVGRTLQPVRDPALRQLIRRVRGQLADTDTWVVAALLLPDFPGTLCELLNAAEAAAGPVHPGR</sequence>
<proteinExistence type="predicted"/>
<comment type="caution">
    <text evidence="1">The sequence shown here is derived from an EMBL/GenBank/DDBJ whole genome shotgun (WGS) entry which is preliminary data.</text>
</comment>
<dbReference type="Proteomes" id="UP001165378">
    <property type="component" value="Unassembled WGS sequence"/>
</dbReference>
<protein>
    <submittedName>
        <fullName evidence="1">Uncharacterized protein</fullName>
    </submittedName>
</protein>